<dbReference type="RefSeq" id="WP_185179140.1">
    <property type="nucleotide sequence ID" value="NZ_CBCSEP010000017.1"/>
</dbReference>
<keyword evidence="5 10" id="KW-0472">Membrane</keyword>
<keyword evidence="10" id="KW-0479">Metal-binding</keyword>
<keyword evidence="10" id="KW-0406">Ion transport</keyword>
<comment type="subcellular location">
    <subcellularLocation>
        <location evidence="1 10">Cell membrane</location>
        <topology evidence="1 10">Multi-pass membrane protein</topology>
    </subcellularLocation>
</comment>
<name>A0A841TCX4_9BACL</name>
<dbReference type="EMBL" id="JACJVN010000039">
    <property type="protein sequence ID" value="MBB6677865.1"/>
    <property type="molecule type" value="Genomic_DNA"/>
</dbReference>
<dbReference type="InterPro" id="IPR003691">
    <property type="entry name" value="FluC"/>
</dbReference>
<evidence type="ECO:0000256" key="10">
    <source>
        <dbReference type="HAMAP-Rule" id="MF_00454"/>
    </source>
</evidence>
<comment type="catalytic activity">
    <reaction evidence="8">
        <text>fluoride(in) = fluoride(out)</text>
        <dbReference type="Rhea" id="RHEA:76159"/>
        <dbReference type="ChEBI" id="CHEBI:17051"/>
    </reaction>
    <physiologicalReaction direction="left-to-right" evidence="8">
        <dbReference type="Rhea" id="RHEA:76160"/>
    </physiologicalReaction>
</comment>
<keyword evidence="3 10" id="KW-0812">Transmembrane</keyword>
<comment type="caution">
    <text evidence="11">The sequence shown here is derived from an EMBL/GenBank/DDBJ whole genome shotgun (WGS) entry which is preliminary data.</text>
</comment>
<feature type="transmembrane region" description="Helical" evidence="10">
    <location>
        <begin position="32"/>
        <end position="52"/>
    </location>
</feature>
<keyword evidence="2 10" id="KW-1003">Cell membrane</keyword>
<evidence type="ECO:0000256" key="8">
    <source>
        <dbReference type="ARBA" id="ARBA00035585"/>
    </source>
</evidence>
<dbReference type="GO" id="GO:0140114">
    <property type="term" value="P:cellular detoxification of fluoride"/>
    <property type="evidence" value="ECO:0007669"/>
    <property type="project" value="UniProtKB-UniRule"/>
</dbReference>
<keyword evidence="10" id="KW-0915">Sodium</keyword>
<dbReference type="AlphaFoldDB" id="A0A841TCX4"/>
<evidence type="ECO:0000256" key="6">
    <source>
        <dbReference type="ARBA" id="ARBA00023303"/>
    </source>
</evidence>
<protein>
    <recommendedName>
        <fullName evidence="10">Fluoride-specific ion channel FluC</fullName>
    </recommendedName>
</protein>
<feature type="transmembrane region" description="Helical" evidence="10">
    <location>
        <begin position="98"/>
        <end position="121"/>
    </location>
</feature>
<dbReference type="GO" id="GO:0005886">
    <property type="term" value="C:plasma membrane"/>
    <property type="evidence" value="ECO:0007669"/>
    <property type="project" value="UniProtKB-SubCell"/>
</dbReference>
<dbReference type="PANTHER" id="PTHR28259:SF1">
    <property type="entry name" value="FLUORIDE EXPORT PROTEIN 1-RELATED"/>
    <property type="match status" value="1"/>
</dbReference>
<keyword evidence="6 10" id="KW-0407">Ion channel</keyword>
<dbReference type="GO" id="GO:0046872">
    <property type="term" value="F:metal ion binding"/>
    <property type="evidence" value="ECO:0007669"/>
    <property type="project" value="UniProtKB-KW"/>
</dbReference>
<dbReference type="NCBIfam" id="TIGR00494">
    <property type="entry name" value="crcB"/>
    <property type="match status" value="1"/>
</dbReference>
<evidence type="ECO:0000313" key="11">
    <source>
        <dbReference type="EMBL" id="MBB6677865.1"/>
    </source>
</evidence>
<comment type="function">
    <text evidence="9 10">Fluoride-specific ion channel. Important for reducing fluoride concentration in the cell, thus reducing its toxicity.</text>
</comment>
<dbReference type="PANTHER" id="PTHR28259">
    <property type="entry name" value="FLUORIDE EXPORT PROTEIN 1-RELATED"/>
    <property type="match status" value="1"/>
</dbReference>
<feature type="transmembrane region" description="Helical" evidence="10">
    <location>
        <begin position="64"/>
        <end position="86"/>
    </location>
</feature>
<organism evidence="11 12">
    <name type="scientific">Cohnella lubricantis</name>
    <dbReference type="NCBI Taxonomy" id="2163172"/>
    <lineage>
        <taxon>Bacteria</taxon>
        <taxon>Bacillati</taxon>
        <taxon>Bacillota</taxon>
        <taxon>Bacilli</taxon>
        <taxon>Bacillales</taxon>
        <taxon>Paenibacillaceae</taxon>
        <taxon>Cohnella</taxon>
    </lineage>
</organism>
<dbReference type="HAMAP" id="MF_00454">
    <property type="entry name" value="FluC"/>
    <property type="match status" value="1"/>
</dbReference>
<feature type="binding site" evidence="10">
    <location>
        <position position="76"/>
    </location>
    <ligand>
        <name>Na(+)</name>
        <dbReference type="ChEBI" id="CHEBI:29101"/>
        <note>structural</note>
    </ligand>
</feature>
<evidence type="ECO:0000256" key="3">
    <source>
        <dbReference type="ARBA" id="ARBA00022692"/>
    </source>
</evidence>
<comment type="activity regulation">
    <text evidence="10">Na(+) is not transported, but it plays an essential structural role and its presence is essential for fluoride channel function.</text>
</comment>
<keyword evidence="4 10" id="KW-1133">Transmembrane helix</keyword>
<evidence type="ECO:0000256" key="2">
    <source>
        <dbReference type="ARBA" id="ARBA00022475"/>
    </source>
</evidence>
<evidence type="ECO:0000256" key="4">
    <source>
        <dbReference type="ARBA" id="ARBA00022989"/>
    </source>
</evidence>
<reference evidence="11 12" key="1">
    <citation type="submission" date="2020-08" db="EMBL/GenBank/DDBJ databases">
        <title>Cohnella phylogeny.</title>
        <authorList>
            <person name="Dunlap C."/>
        </authorList>
    </citation>
    <scope>NUCLEOTIDE SEQUENCE [LARGE SCALE GENOMIC DNA]</scope>
    <source>
        <strain evidence="11 12">DSM 103658</strain>
    </source>
</reference>
<evidence type="ECO:0000313" key="12">
    <source>
        <dbReference type="Proteomes" id="UP000574133"/>
    </source>
</evidence>
<evidence type="ECO:0000256" key="7">
    <source>
        <dbReference type="ARBA" id="ARBA00035120"/>
    </source>
</evidence>
<feature type="binding site" evidence="10">
    <location>
        <position position="79"/>
    </location>
    <ligand>
        <name>Na(+)</name>
        <dbReference type="ChEBI" id="CHEBI:29101"/>
        <note>structural</note>
    </ligand>
</feature>
<gene>
    <name evidence="10 11" type="primary">crcB</name>
    <name evidence="10" type="synonym">fluC</name>
    <name evidence="11" type="ORF">H4Q31_11070</name>
</gene>
<keyword evidence="12" id="KW-1185">Reference proteome</keyword>
<dbReference type="Proteomes" id="UP000574133">
    <property type="component" value="Unassembled WGS sequence"/>
</dbReference>
<dbReference type="Pfam" id="PF02537">
    <property type="entry name" value="CRCB"/>
    <property type="match status" value="1"/>
</dbReference>
<dbReference type="GO" id="GO:0062054">
    <property type="term" value="F:fluoride channel activity"/>
    <property type="evidence" value="ECO:0007669"/>
    <property type="project" value="UniProtKB-UniRule"/>
</dbReference>
<sequence>MKAYWPIGLFGIFGALSRYELGLWVQDWRPSSSFPAGTLIINLAGCLLLGWFANWAASKSGMPAWFRTGFGTGFVGSFTTFSTFSVETVSLMKEDQAGLAALYVASSLIGGLAFAAIGYWISQAQSRRRTRGAEPS</sequence>
<keyword evidence="10" id="KW-0813">Transport</keyword>
<evidence type="ECO:0000256" key="1">
    <source>
        <dbReference type="ARBA" id="ARBA00004651"/>
    </source>
</evidence>
<evidence type="ECO:0000256" key="9">
    <source>
        <dbReference type="ARBA" id="ARBA00049940"/>
    </source>
</evidence>
<accession>A0A841TCX4</accession>
<comment type="similarity">
    <text evidence="7 10">Belongs to the fluoride channel Fluc/FEX (TC 1.A.43) family.</text>
</comment>
<evidence type="ECO:0000256" key="5">
    <source>
        <dbReference type="ARBA" id="ARBA00023136"/>
    </source>
</evidence>
<proteinExistence type="inferred from homology"/>